<organism evidence="2 3">
    <name type="scientific">candidate division WOR-3 bacterium JGI_Cruoil_03_51_56</name>
    <dbReference type="NCBI Taxonomy" id="1973747"/>
    <lineage>
        <taxon>Bacteria</taxon>
        <taxon>Bacteria division WOR-3</taxon>
    </lineage>
</organism>
<comment type="caution">
    <text evidence="2">The sequence shown here is derived from an EMBL/GenBank/DDBJ whole genome shotgun (WGS) entry which is preliminary data.</text>
</comment>
<evidence type="ECO:0000313" key="3">
    <source>
        <dbReference type="Proteomes" id="UP000215559"/>
    </source>
</evidence>
<dbReference type="AlphaFoldDB" id="A0A235BYJ0"/>
<sequence length="271" mass="28781">MKKLISIASIGVFAFTALLLVRCEEMAGGAPTNVKLEAATDVTVKITWSAPTEGTPDKYVVSFMETGTSSYTELGDVTTTEYTHDPDGKTGTYKVTAKFGSDEYDAATTPTTKPVYSSVMAVSELNAAGDAGYGWNTDGTAATYSMTVAGNAASVDLYITDWATGYTGEYSIASPDMAEDDGGNVGVVPQGAWRVNGFTAGLTDPNAPLPPHSTSTYFNFQEIVTQPFLTGCYTQDGYYALVKVVSYNVGSGTAQVESWFQLVEGLRLIQH</sequence>
<dbReference type="InterPro" id="IPR013783">
    <property type="entry name" value="Ig-like_fold"/>
</dbReference>
<dbReference type="Proteomes" id="UP000215559">
    <property type="component" value="Unassembled WGS sequence"/>
</dbReference>
<gene>
    <name evidence="2" type="ORF">CH330_00175</name>
</gene>
<dbReference type="Gene3D" id="2.60.40.10">
    <property type="entry name" value="Immunoglobulins"/>
    <property type="match status" value="1"/>
</dbReference>
<evidence type="ECO:0000259" key="1">
    <source>
        <dbReference type="PROSITE" id="PS50853"/>
    </source>
</evidence>
<dbReference type="SUPFAM" id="SSF49265">
    <property type="entry name" value="Fibronectin type III"/>
    <property type="match status" value="1"/>
</dbReference>
<dbReference type="InterPro" id="IPR003961">
    <property type="entry name" value="FN3_dom"/>
</dbReference>
<accession>A0A235BYJ0</accession>
<dbReference type="CDD" id="cd00063">
    <property type="entry name" value="FN3"/>
    <property type="match status" value="1"/>
</dbReference>
<proteinExistence type="predicted"/>
<dbReference type="InterPro" id="IPR036116">
    <property type="entry name" value="FN3_sf"/>
</dbReference>
<reference evidence="2 3" key="1">
    <citation type="submission" date="2017-07" db="EMBL/GenBank/DDBJ databases">
        <title>Recovery of genomes from metagenomes via a dereplication, aggregation, and scoring strategy.</title>
        <authorList>
            <person name="Sieber C.M."/>
            <person name="Probst A.J."/>
            <person name="Sharrar A."/>
            <person name="Thomas B.C."/>
            <person name="Hess M."/>
            <person name="Tringe S.G."/>
            <person name="Banfield J.F."/>
        </authorList>
    </citation>
    <scope>NUCLEOTIDE SEQUENCE [LARGE SCALE GENOMIC DNA]</scope>
    <source>
        <strain evidence="2">JGI_Cruoil_03_51_56</strain>
    </source>
</reference>
<feature type="domain" description="Fibronectin type-III" evidence="1">
    <location>
        <begin position="30"/>
        <end position="115"/>
    </location>
</feature>
<name>A0A235BYJ0_UNCW3</name>
<dbReference type="PROSITE" id="PS50853">
    <property type="entry name" value="FN3"/>
    <property type="match status" value="1"/>
</dbReference>
<dbReference type="EMBL" id="NOZP01000004">
    <property type="protein sequence ID" value="OYD17420.1"/>
    <property type="molecule type" value="Genomic_DNA"/>
</dbReference>
<evidence type="ECO:0000313" key="2">
    <source>
        <dbReference type="EMBL" id="OYD17420.1"/>
    </source>
</evidence>
<protein>
    <recommendedName>
        <fullName evidence="1">Fibronectin type-III domain-containing protein</fullName>
    </recommendedName>
</protein>